<evidence type="ECO:0000259" key="2">
    <source>
        <dbReference type="PROSITE" id="PS50006"/>
    </source>
</evidence>
<protein>
    <recommendedName>
        <fullName evidence="2">FHA domain-containing protein</fullName>
    </recommendedName>
</protein>
<dbReference type="CDD" id="cd22684">
    <property type="entry name" value="FHA_GarA_OdhI-like"/>
    <property type="match status" value="1"/>
</dbReference>
<dbReference type="Proteomes" id="UP000176087">
    <property type="component" value="Unassembled WGS sequence"/>
</dbReference>
<reference evidence="3 4" key="1">
    <citation type="journal article" date="2016" name="Front. Microbiol.">
        <title>Comparative Genomics Analysis of Streptomyces Species Reveals Their Adaptation to the Marine Environment and Their Diversity at the Genomic Level.</title>
        <authorList>
            <person name="Tian X."/>
            <person name="Zhang Z."/>
            <person name="Yang T."/>
            <person name="Chen M."/>
            <person name="Li J."/>
            <person name="Chen F."/>
            <person name="Yang J."/>
            <person name="Li W."/>
            <person name="Zhang B."/>
            <person name="Zhang Z."/>
            <person name="Wu J."/>
            <person name="Zhang C."/>
            <person name="Long L."/>
            <person name="Xiao J."/>
        </authorList>
    </citation>
    <scope>NUCLEOTIDE SEQUENCE [LARGE SCALE GENOMIC DNA]</scope>
    <source>
        <strain evidence="3 4">SCSIO 10390</strain>
    </source>
</reference>
<organism evidence="3 4">
    <name type="scientific">Streptomyces abyssalis</name>
    <dbReference type="NCBI Taxonomy" id="933944"/>
    <lineage>
        <taxon>Bacteria</taxon>
        <taxon>Bacillati</taxon>
        <taxon>Actinomycetota</taxon>
        <taxon>Actinomycetes</taxon>
        <taxon>Kitasatosporales</taxon>
        <taxon>Streptomycetaceae</taxon>
        <taxon>Streptomyces</taxon>
    </lineage>
</organism>
<dbReference type="InterPro" id="IPR008984">
    <property type="entry name" value="SMAD_FHA_dom_sf"/>
</dbReference>
<accession>A0A1E7JVC5</accession>
<dbReference type="PROSITE" id="PS50006">
    <property type="entry name" value="FHA_DOMAIN"/>
    <property type="match status" value="1"/>
</dbReference>
<gene>
    <name evidence="3" type="ORF">AN215_00245</name>
</gene>
<dbReference type="SMART" id="SM00240">
    <property type="entry name" value="FHA"/>
    <property type="match status" value="1"/>
</dbReference>
<dbReference type="STRING" id="933944.AN215_00245"/>
<dbReference type="InterPro" id="IPR000253">
    <property type="entry name" value="FHA_dom"/>
</dbReference>
<dbReference type="RefSeq" id="WP_070008669.1">
    <property type="nucleotide sequence ID" value="NZ_LJGS01000034.1"/>
</dbReference>
<evidence type="ECO:0000313" key="3">
    <source>
        <dbReference type="EMBL" id="OEU94425.1"/>
    </source>
</evidence>
<dbReference type="PANTHER" id="PTHR23308">
    <property type="entry name" value="NUCLEAR INHIBITOR OF PROTEIN PHOSPHATASE-1"/>
    <property type="match status" value="1"/>
</dbReference>
<dbReference type="Pfam" id="PF00498">
    <property type="entry name" value="FHA"/>
    <property type="match status" value="1"/>
</dbReference>
<keyword evidence="4" id="KW-1185">Reference proteome</keyword>
<comment type="caution">
    <text evidence="3">The sequence shown here is derived from an EMBL/GenBank/DDBJ whole genome shotgun (WGS) entry which is preliminary data.</text>
</comment>
<dbReference type="Pfam" id="PF13240">
    <property type="entry name" value="Zn_Ribbon_1"/>
    <property type="match status" value="1"/>
</dbReference>
<dbReference type="PATRIC" id="fig|933944.5.peg.4856"/>
<evidence type="ECO:0000313" key="4">
    <source>
        <dbReference type="Proteomes" id="UP000176087"/>
    </source>
</evidence>
<dbReference type="AlphaFoldDB" id="A0A1E7JVC5"/>
<dbReference type="InterPro" id="IPR026870">
    <property type="entry name" value="Zinc_ribbon_dom"/>
</dbReference>
<keyword evidence="1" id="KW-0597">Phosphoprotein</keyword>
<dbReference type="InterPro" id="IPR050923">
    <property type="entry name" value="Cell_Proc_Reg/RNA_Proc"/>
</dbReference>
<evidence type="ECO:0000256" key="1">
    <source>
        <dbReference type="ARBA" id="ARBA00022553"/>
    </source>
</evidence>
<proteinExistence type="predicted"/>
<feature type="domain" description="FHA" evidence="2">
    <location>
        <begin position="99"/>
        <end position="149"/>
    </location>
</feature>
<dbReference type="EMBL" id="LJGT01000035">
    <property type="protein sequence ID" value="OEU94425.1"/>
    <property type="molecule type" value="Genomic_DNA"/>
</dbReference>
<sequence length="177" mass="18627">MPVCSRCGTQVAEASRFCSNCGAPLRGGAPAVEGSSETTSTISISGLEAYEAEATGQQTPPLSPEAQAAVDALPLGSALMVVRRGPNSGSRFLLDGELTTAGRHPESDIFLDDVTVSRRHVEFRRGPDGVFTVSDVGSLNGTYVNRERIEAGVPLANGDEVQIGKFRLVFFASKRAV</sequence>
<name>A0A1E7JVC5_9ACTN</name>
<dbReference type="SUPFAM" id="SSF49879">
    <property type="entry name" value="SMAD/FHA domain"/>
    <property type="match status" value="1"/>
</dbReference>
<dbReference type="Gene3D" id="2.60.200.20">
    <property type="match status" value="1"/>
</dbReference>